<evidence type="ECO:0000313" key="1">
    <source>
        <dbReference type="EMBL" id="KAH3870507.1"/>
    </source>
</evidence>
<protein>
    <submittedName>
        <fullName evidence="1">Uncharacterized protein</fullName>
    </submittedName>
</protein>
<proteinExistence type="predicted"/>
<reference evidence="1" key="1">
    <citation type="journal article" date="2019" name="bioRxiv">
        <title>The Genome of the Zebra Mussel, Dreissena polymorpha: A Resource for Invasive Species Research.</title>
        <authorList>
            <person name="McCartney M.A."/>
            <person name="Auch B."/>
            <person name="Kono T."/>
            <person name="Mallez S."/>
            <person name="Zhang Y."/>
            <person name="Obille A."/>
            <person name="Becker A."/>
            <person name="Abrahante J.E."/>
            <person name="Garbe J."/>
            <person name="Badalamenti J.P."/>
            <person name="Herman A."/>
            <person name="Mangelson H."/>
            <person name="Liachko I."/>
            <person name="Sullivan S."/>
            <person name="Sone E.D."/>
            <person name="Koren S."/>
            <person name="Silverstein K.A.T."/>
            <person name="Beckman K.B."/>
            <person name="Gohl D.M."/>
        </authorList>
    </citation>
    <scope>NUCLEOTIDE SEQUENCE</scope>
    <source>
        <strain evidence="1">Duluth1</strain>
        <tissue evidence="1">Whole animal</tissue>
    </source>
</reference>
<dbReference type="AlphaFoldDB" id="A0A9D4M7H1"/>
<evidence type="ECO:0000313" key="2">
    <source>
        <dbReference type="Proteomes" id="UP000828390"/>
    </source>
</evidence>
<comment type="caution">
    <text evidence="1">The sequence shown here is derived from an EMBL/GenBank/DDBJ whole genome shotgun (WGS) entry which is preliminary data.</text>
</comment>
<keyword evidence="2" id="KW-1185">Reference proteome</keyword>
<organism evidence="1 2">
    <name type="scientific">Dreissena polymorpha</name>
    <name type="common">Zebra mussel</name>
    <name type="synonym">Mytilus polymorpha</name>
    <dbReference type="NCBI Taxonomy" id="45954"/>
    <lineage>
        <taxon>Eukaryota</taxon>
        <taxon>Metazoa</taxon>
        <taxon>Spiralia</taxon>
        <taxon>Lophotrochozoa</taxon>
        <taxon>Mollusca</taxon>
        <taxon>Bivalvia</taxon>
        <taxon>Autobranchia</taxon>
        <taxon>Heteroconchia</taxon>
        <taxon>Euheterodonta</taxon>
        <taxon>Imparidentia</taxon>
        <taxon>Neoheterodontei</taxon>
        <taxon>Myida</taxon>
        <taxon>Dreissenoidea</taxon>
        <taxon>Dreissenidae</taxon>
        <taxon>Dreissena</taxon>
    </lineage>
</organism>
<accession>A0A9D4M7H1</accession>
<sequence length="123" mass="14477">MLSRVSCLCFKHQNASLLVKAHRKHIEMVANPEKVVETKISEVMLREKLPDEVSVSQWTRVETEDKGRKRTGTRIVENVVPRDKFIHQTTTQLEDFKEHVQRVHKYGQIKLLKQTLPEHHFIV</sequence>
<reference evidence="1" key="2">
    <citation type="submission" date="2020-11" db="EMBL/GenBank/DDBJ databases">
        <authorList>
            <person name="McCartney M.A."/>
            <person name="Auch B."/>
            <person name="Kono T."/>
            <person name="Mallez S."/>
            <person name="Becker A."/>
            <person name="Gohl D.M."/>
            <person name="Silverstein K.A.T."/>
            <person name="Koren S."/>
            <person name="Bechman K.B."/>
            <person name="Herman A."/>
            <person name="Abrahante J.E."/>
            <person name="Garbe J."/>
        </authorList>
    </citation>
    <scope>NUCLEOTIDE SEQUENCE</scope>
    <source>
        <strain evidence="1">Duluth1</strain>
        <tissue evidence="1">Whole animal</tissue>
    </source>
</reference>
<name>A0A9D4M7H1_DREPO</name>
<gene>
    <name evidence="1" type="ORF">DPMN_033695</name>
</gene>
<dbReference type="EMBL" id="JAIWYP010000002">
    <property type="protein sequence ID" value="KAH3870507.1"/>
    <property type="molecule type" value="Genomic_DNA"/>
</dbReference>
<dbReference type="Proteomes" id="UP000828390">
    <property type="component" value="Unassembled WGS sequence"/>
</dbReference>